<accession>A0A7G2FLN6</accession>
<dbReference type="Gene3D" id="1.20.1250.20">
    <property type="entry name" value="MFS general substrate transporter like domains"/>
    <property type="match status" value="1"/>
</dbReference>
<feature type="transmembrane region" description="Helical" evidence="7">
    <location>
        <begin position="781"/>
        <end position="800"/>
    </location>
</feature>
<dbReference type="PROSITE" id="PS51371">
    <property type="entry name" value="CBS"/>
    <property type="match status" value="3"/>
</dbReference>
<dbReference type="SUPFAM" id="SSF103473">
    <property type="entry name" value="MFS general substrate transporter"/>
    <property type="match status" value="2"/>
</dbReference>
<dbReference type="CDD" id="cd17781">
    <property type="entry name" value="CBS_pair_MUG70_1"/>
    <property type="match status" value="1"/>
</dbReference>
<dbReference type="Proteomes" id="UP000516314">
    <property type="component" value="Chromosome 5"/>
</dbReference>
<dbReference type="GO" id="GO:0016020">
    <property type="term" value="C:membrane"/>
    <property type="evidence" value="ECO:0007669"/>
    <property type="project" value="UniProtKB-SubCell"/>
</dbReference>
<dbReference type="Pfam" id="PF00571">
    <property type="entry name" value="CBS"/>
    <property type="match status" value="4"/>
</dbReference>
<dbReference type="SMART" id="SM00666">
    <property type="entry name" value="PB1"/>
    <property type="match status" value="1"/>
</dbReference>
<dbReference type="AlphaFoldDB" id="A0A7G2FLN6"/>
<gene>
    <name evidence="10" type="ORF">AT9943_LOCUS21824</name>
</gene>
<feature type="domain" description="CBS" evidence="8">
    <location>
        <begin position="63"/>
        <end position="126"/>
    </location>
</feature>
<feature type="region of interest" description="Disordered" evidence="6">
    <location>
        <begin position="1"/>
        <end position="58"/>
    </location>
</feature>
<evidence type="ECO:0000256" key="6">
    <source>
        <dbReference type="SAM" id="MobiDB-lite"/>
    </source>
</evidence>
<sequence length="1047" mass="113463">MANQGGPSRKSLSFSGHSFQGRKKASENEGGGGGGSDLLPRRSLTSSRSSISLSGERSGERTVKRLRLCKALTVPDSTTLFEACRRMAARRVDALLLTDSNALLCGILTDRDIATKVIAKQLNLEETPVSKVMTKNPVFVLSDTIAVEALQKMVQGKFRHLPVVENGEVIALLDIAKCLYDAIARMERSVEKGKAIAAAVEGVEKNWGTSIAGPNTFMETLRERIFKPSLSTIIPENTKVLKVGLDETVLGVTMKMVEYQSSAAMVMVENKLVGILTSKDILMRVISQNLPQETTTVEKVMTPNPESATVDMAIVEALHIMHNGKFLHLPVLDKDGDVVAVIDVIHITHAAVTTAGSTAGINNETANSMMQKFWDSAMALSPNEDGDETRSEEESMKLSSEIEVTKSFSYPNTFAFKLQDKKGRMHRFMCETQSLTTLITAILQRMGDDIEPDNLPQIMYEDEDNDKVVLASDNDLGAAVEHAKSIGWKGLKLHLDYTEERGHRRGLSSEDMDYDQSNSWAAAYKTVAAGAALAAGLGVLLLVNDRWLVFVCAMWIQSVAGVGYLFGGSMSPAIKTSLGYNQKQIALLGVAKNLGDAIGFVSGALSEVSPSWVVLLVGATQNLVGYGVVWLVVTGQLPNLPLWMLFVAIFVGTNGETYYNTASLVSCIHNFPESRGPVVGILKGFSGLSGAILTQVYLMFNPSHDSSVILMVALGPPVVVLALLFIVRPVERSCRMNLRSDDLRFLAIYGFCVVLAVYLLGLLVLQSLVDMTQTIITTSGAILVIFMVVPVLVPFSSVFISGNNVTLVKPEEGTSNVDQNEVKTLIERSDIPPEKKRAPCIGEDFTLLQALGQADFWLIFMSLVLGVGSGITVIDNLGQICYSLGYNNTKIFVSLISISNFLGRVAGGYFSELIIRKLSLPRTLAMSVVQAIMSLGLIYYAIDWPGKIYVVTIVIGMGYGAHWAIAPASVSDIFGLKSFGSLYNFQITTLPIGSFVFSGVIASNIYDYYARKQAGPTTETESLVCTGSDEEVLLEASSPSLKDLKIV</sequence>
<evidence type="ECO:0000256" key="2">
    <source>
        <dbReference type="ARBA" id="ARBA00022692"/>
    </source>
</evidence>
<evidence type="ECO:0000256" key="4">
    <source>
        <dbReference type="ARBA" id="ARBA00023136"/>
    </source>
</evidence>
<keyword evidence="3 7" id="KW-1133">Transmembrane helix</keyword>
<dbReference type="InterPro" id="IPR056555">
    <property type="entry name" value="NFD4_C"/>
</dbReference>
<protein>
    <submittedName>
        <fullName evidence="10">(thale cress) hypothetical protein</fullName>
    </submittedName>
</protein>
<feature type="transmembrane region" description="Helical" evidence="7">
    <location>
        <begin position="856"/>
        <end position="878"/>
    </location>
</feature>
<evidence type="ECO:0000256" key="1">
    <source>
        <dbReference type="ARBA" id="ARBA00004141"/>
    </source>
</evidence>
<dbReference type="Pfam" id="PF06813">
    <property type="entry name" value="Nodulin-like"/>
    <property type="match status" value="1"/>
</dbReference>
<feature type="domain" description="CBS" evidence="8">
    <location>
        <begin position="301"/>
        <end position="358"/>
    </location>
</feature>
<dbReference type="Gene3D" id="3.10.20.90">
    <property type="entry name" value="Phosphatidylinositol 3-kinase Catalytic Subunit, Chain A, domain 1"/>
    <property type="match status" value="1"/>
</dbReference>
<name>A0A7G2FLN6_ARATH</name>
<dbReference type="SUPFAM" id="SSF54631">
    <property type="entry name" value="CBS-domain pair"/>
    <property type="match status" value="2"/>
</dbReference>
<feature type="transmembrane region" description="Helical" evidence="7">
    <location>
        <begin position="890"/>
        <end position="911"/>
    </location>
</feature>
<keyword evidence="4 7" id="KW-0472">Membrane</keyword>
<evidence type="ECO:0000259" key="9">
    <source>
        <dbReference type="PROSITE" id="PS51745"/>
    </source>
</evidence>
<evidence type="ECO:0000256" key="7">
    <source>
        <dbReference type="SAM" id="Phobius"/>
    </source>
</evidence>
<feature type="transmembrane region" description="Helical" evidence="7">
    <location>
        <begin position="948"/>
        <end position="965"/>
    </location>
</feature>
<evidence type="ECO:0000259" key="8">
    <source>
        <dbReference type="PROSITE" id="PS51371"/>
    </source>
</evidence>
<dbReference type="CDD" id="cd06409">
    <property type="entry name" value="PB1_MUG70"/>
    <property type="match status" value="1"/>
</dbReference>
<dbReference type="Gene3D" id="3.10.580.10">
    <property type="entry name" value="CBS-domain"/>
    <property type="match status" value="2"/>
</dbReference>
<feature type="compositionally biased region" description="Polar residues" evidence="6">
    <location>
        <begin position="1"/>
        <end position="18"/>
    </location>
</feature>
<feature type="transmembrane region" description="Helical" evidence="7">
    <location>
        <begin position="640"/>
        <end position="659"/>
    </location>
</feature>
<feature type="transmembrane region" description="Helical" evidence="7">
    <location>
        <begin position="923"/>
        <end position="941"/>
    </location>
</feature>
<dbReference type="CDD" id="cd17354">
    <property type="entry name" value="MFS_Mch1p_like"/>
    <property type="match status" value="1"/>
</dbReference>
<dbReference type="PROSITE" id="PS51745">
    <property type="entry name" value="PB1"/>
    <property type="match status" value="1"/>
</dbReference>
<dbReference type="InterPro" id="IPR046342">
    <property type="entry name" value="CBS_dom_sf"/>
</dbReference>
<comment type="subcellular location">
    <subcellularLocation>
        <location evidence="1">Membrane</location>
        <topology evidence="1">Multi-pass membrane protein</topology>
    </subcellularLocation>
</comment>
<evidence type="ECO:0000256" key="5">
    <source>
        <dbReference type="PROSITE-ProRule" id="PRU00703"/>
    </source>
</evidence>
<dbReference type="CDD" id="cd17782">
    <property type="entry name" value="CBS_pair_MUG70_2"/>
    <property type="match status" value="1"/>
</dbReference>
<dbReference type="SUPFAM" id="SSF54277">
    <property type="entry name" value="CAD &amp; PB1 domains"/>
    <property type="match status" value="1"/>
</dbReference>
<dbReference type="PANTHER" id="PTHR21576:SF44">
    <property type="entry name" value="MAJOR FACILITATOR SUPERFAMILY PROTEIN"/>
    <property type="match status" value="1"/>
</dbReference>
<feature type="transmembrane region" description="Helical" evidence="7">
    <location>
        <begin position="522"/>
        <end position="541"/>
    </location>
</feature>
<dbReference type="EMBL" id="LR881470">
    <property type="protein sequence ID" value="CAD5334527.1"/>
    <property type="molecule type" value="Genomic_DNA"/>
</dbReference>
<dbReference type="InterPro" id="IPR000644">
    <property type="entry name" value="CBS_dom"/>
</dbReference>
<dbReference type="PANTHER" id="PTHR21576">
    <property type="entry name" value="UNCHARACTERIZED NODULIN-LIKE PROTEIN"/>
    <property type="match status" value="1"/>
</dbReference>
<reference evidence="10 11" key="1">
    <citation type="submission" date="2020-09" db="EMBL/GenBank/DDBJ databases">
        <authorList>
            <person name="Ashkenazy H."/>
        </authorList>
    </citation>
    <scope>NUCLEOTIDE SEQUENCE [LARGE SCALE GENOMIC DNA]</scope>
    <source>
        <strain evidence="11">cv. Cdm-0</strain>
    </source>
</reference>
<feature type="transmembrane region" description="Helical" evidence="7">
    <location>
        <begin position="985"/>
        <end position="1006"/>
    </location>
</feature>
<feature type="compositionally biased region" description="Low complexity" evidence="6">
    <location>
        <begin position="37"/>
        <end position="56"/>
    </location>
</feature>
<evidence type="ECO:0000256" key="3">
    <source>
        <dbReference type="ARBA" id="ARBA00022989"/>
    </source>
</evidence>
<proteinExistence type="predicted"/>
<feature type="transmembrane region" description="Helical" evidence="7">
    <location>
        <begin position="679"/>
        <end position="700"/>
    </location>
</feature>
<feature type="domain" description="CBS" evidence="8">
    <location>
        <begin position="133"/>
        <end position="190"/>
    </location>
</feature>
<dbReference type="Pfam" id="PF00564">
    <property type="entry name" value="PB1"/>
    <property type="match status" value="1"/>
</dbReference>
<feature type="transmembrane region" description="Helical" evidence="7">
    <location>
        <begin position="612"/>
        <end position="633"/>
    </location>
</feature>
<organism evidence="10 11">
    <name type="scientific">Arabidopsis thaliana</name>
    <name type="common">Mouse-ear cress</name>
    <dbReference type="NCBI Taxonomy" id="3702"/>
    <lineage>
        <taxon>Eukaryota</taxon>
        <taxon>Viridiplantae</taxon>
        <taxon>Streptophyta</taxon>
        <taxon>Embryophyta</taxon>
        <taxon>Tracheophyta</taxon>
        <taxon>Spermatophyta</taxon>
        <taxon>Magnoliopsida</taxon>
        <taxon>eudicotyledons</taxon>
        <taxon>Gunneridae</taxon>
        <taxon>Pentapetalae</taxon>
        <taxon>rosids</taxon>
        <taxon>malvids</taxon>
        <taxon>Brassicales</taxon>
        <taxon>Brassicaceae</taxon>
        <taxon>Camelineae</taxon>
        <taxon>Arabidopsis</taxon>
    </lineage>
</organism>
<dbReference type="SMART" id="SM00116">
    <property type="entry name" value="CBS"/>
    <property type="match status" value="4"/>
</dbReference>
<feature type="domain" description="PB1" evidence="9">
    <location>
        <begin position="411"/>
        <end position="498"/>
    </location>
</feature>
<feature type="transmembrane region" description="Helical" evidence="7">
    <location>
        <begin position="547"/>
        <end position="566"/>
    </location>
</feature>
<feature type="transmembrane region" description="Helical" evidence="7">
    <location>
        <begin position="747"/>
        <end position="769"/>
    </location>
</feature>
<feature type="transmembrane region" description="Helical" evidence="7">
    <location>
        <begin position="707"/>
        <end position="727"/>
    </location>
</feature>
<keyword evidence="5" id="KW-0129">CBS domain</keyword>
<evidence type="ECO:0000313" key="11">
    <source>
        <dbReference type="Proteomes" id="UP000516314"/>
    </source>
</evidence>
<dbReference type="InterPro" id="IPR010658">
    <property type="entry name" value="Nodulin-like"/>
</dbReference>
<dbReference type="Pfam" id="PF23262">
    <property type="entry name" value="NFD4_C"/>
    <property type="match status" value="1"/>
</dbReference>
<dbReference type="InterPro" id="IPR053793">
    <property type="entry name" value="PB1-like"/>
</dbReference>
<evidence type="ECO:0000313" key="10">
    <source>
        <dbReference type="EMBL" id="CAD5334527.1"/>
    </source>
</evidence>
<dbReference type="InterPro" id="IPR036259">
    <property type="entry name" value="MFS_trans_sf"/>
</dbReference>
<dbReference type="InterPro" id="IPR000270">
    <property type="entry name" value="PB1_dom"/>
</dbReference>
<keyword evidence="2 7" id="KW-0812">Transmembrane</keyword>